<sequence length="72" mass="7978">MSCYIIPLSLLKLMHMASRIARFWSSRPKCIVGTVLGHYICLKLISYKGSLGALTREPPVYRGPTLSGMGVH</sequence>
<protein>
    <submittedName>
        <fullName evidence="1">Uncharacterized protein</fullName>
    </submittedName>
</protein>
<evidence type="ECO:0000313" key="2">
    <source>
        <dbReference type="Proteomes" id="UP000325433"/>
    </source>
</evidence>
<dbReference type="AlphaFoldDB" id="A0A5N6VWD9"/>
<proteinExistence type="predicted"/>
<evidence type="ECO:0000313" key="1">
    <source>
        <dbReference type="EMBL" id="KAE8312578.1"/>
    </source>
</evidence>
<dbReference type="EMBL" id="ML738332">
    <property type="protein sequence ID" value="KAE8312578.1"/>
    <property type="molecule type" value="Genomic_DNA"/>
</dbReference>
<dbReference type="Proteomes" id="UP000325433">
    <property type="component" value="Unassembled WGS sequence"/>
</dbReference>
<keyword evidence="2" id="KW-1185">Reference proteome</keyword>
<name>A0A5N6VWD9_9EURO</name>
<accession>A0A5N6VWD9</accession>
<reference evidence="2" key="1">
    <citation type="submission" date="2019-04" db="EMBL/GenBank/DDBJ databases">
        <title>Friends and foes A comparative genomics studyof 23 Aspergillus species from section Flavi.</title>
        <authorList>
            <consortium name="DOE Joint Genome Institute"/>
            <person name="Kjaerbolling I."/>
            <person name="Vesth T."/>
            <person name="Frisvad J.C."/>
            <person name="Nybo J.L."/>
            <person name="Theobald S."/>
            <person name="Kildgaard S."/>
            <person name="Isbrandt T."/>
            <person name="Kuo A."/>
            <person name="Sato A."/>
            <person name="Lyhne E.K."/>
            <person name="Kogle M.E."/>
            <person name="Wiebenga A."/>
            <person name="Kun R.S."/>
            <person name="Lubbers R.J."/>
            <person name="Makela M.R."/>
            <person name="Barry K."/>
            <person name="Chovatia M."/>
            <person name="Clum A."/>
            <person name="Daum C."/>
            <person name="Haridas S."/>
            <person name="He G."/>
            <person name="LaButti K."/>
            <person name="Lipzen A."/>
            <person name="Mondo S."/>
            <person name="Riley R."/>
            <person name="Salamov A."/>
            <person name="Simmons B.A."/>
            <person name="Magnuson J.K."/>
            <person name="Henrissat B."/>
            <person name="Mortensen U.H."/>
            <person name="Larsen T.O."/>
            <person name="Devries R.P."/>
            <person name="Grigoriev I.V."/>
            <person name="Machida M."/>
            <person name="Baker S.E."/>
            <person name="Andersen M.R."/>
        </authorList>
    </citation>
    <scope>NUCLEOTIDE SEQUENCE [LARGE SCALE GENOMIC DNA]</scope>
    <source>
        <strain evidence="2">CBS 130015</strain>
    </source>
</reference>
<organism evidence="1 2">
    <name type="scientific">Aspergillus transmontanensis</name>
    <dbReference type="NCBI Taxonomy" id="1034304"/>
    <lineage>
        <taxon>Eukaryota</taxon>
        <taxon>Fungi</taxon>
        <taxon>Dikarya</taxon>
        <taxon>Ascomycota</taxon>
        <taxon>Pezizomycotina</taxon>
        <taxon>Eurotiomycetes</taxon>
        <taxon>Eurotiomycetidae</taxon>
        <taxon>Eurotiales</taxon>
        <taxon>Aspergillaceae</taxon>
        <taxon>Aspergillus</taxon>
        <taxon>Aspergillus subgen. Circumdati</taxon>
    </lineage>
</organism>
<gene>
    <name evidence="1" type="ORF">BDV41DRAFT_538821</name>
</gene>